<dbReference type="Pfam" id="PF04011">
    <property type="entry name" value="LemA"/>
    <property type="match status" value="1"/>
</dbReference>
<keyword evidence="4" id="KW-1133">Transmembrane helix</keyword>
<keyword evidence="5" id="KW-0472">Membrane</keyword>
<dbReference type="SUPFAM" id="SSF140478">
    <property type="entry name" value="LemA-like"/>
    <property type="match status" value="1"/>
</dbReference>
<dbReference type="InterPro" id="IPR023353">
    <property type="entry name" value="LemA-like_dom_sf"/>
</dbReference>
<dbReference type="PANTHER" id="PTHR34478:SF1">
    <property type="entry name" value="PROTEIN LEMA"/>
    <property type="match status" value="1"/>
</dbReference>
<name>A0A0G1DR32_9BACT</name>
<keyword evidence="3" id="KW-0812">Transmembrane</keyword>
<dbReference type="PANTHER" id="PTHR34478">
    <property type="entry name" value="PROTEIN LEMA"/>
    <property type="match status" value="1"/>
</dbReference>
<dbReference type="EMBL" id="LCFS01000014">
    <property type="protein sequence ID" value="KKT00033.1"/>
    <property type="molecule type" value="Genomic_DNA"/>
</dbReference>
<dbReference type="GO" id="GO:0016020">
    <property type="term" value="C:membrane"/>
    <property type="evidence" value="ECO:0007669"/>
    <property type="project" value="UniProtKB-SubCell"/>
</dbReference>
<comment type="subcellular location">
    <subcellularLocation>
        <location evidence="1">Membrane</location>
        <topology evidence="1">Single-pass membrane protein</topology>
    </subcellularLocation>
</comment>
<protein>
    <submittedName>
        <fullName evidence="6">LemA family protein</fullName>
    </submittedName>
</protein>
<gene>
    <name evidence="6" type="ORF">UV76_C0014G0012</name>
</gene>
<dbReference type="STRING" id="1618738.UV76_C0014G0012"/>
<evidence type="ECO:0000313" key="7">
    <source>
        <dbReference type="Proteomes" id="UP000034646"/>
    </source>
</evidence>
<dbReference type="Proteomes" id="UP000034646">
    <property type="component" value="Unassembled WGS sequence"/>
</dbReference>
<organism evidence="6 7">
    <name type="scientific">Candidatus Nomurabacteria bacterium GW2011_GWA2_43_15</name>
    <dbReference type="NCBI Taxonomy" id="1618738"/>
    <lineage>
        <taxon>Bacteria</taxon>
        <taxon>Candidatus Nomuraibacteriota</taxon>
    </lineage>
</organism>
<dbReference type="InterPro" id="IPR007156">
    <property type="entry name" value="MamQ_LemA"/>
</dbReference>
<dbReference type="Gene3D" id="1.20.1440.20">
    <property type="entry name" value="LemA-like domain"/>
    <property type="match status" value="1"/>
</dbReference>
<sequence>MKYLLIVLGVVILWVIYAFNRFVSLRNRAKEAWADIEVQLKRRYDLIPNLVNTVKGYATHESAAFENVTKARSAAMGASGPTGAHAQAENMLSGALKSLFAVAEAYPDLKANQNFLALQNELSDTENKIQAARRFYNSNVRDLNIGIESFPGNIVAGIFRFSKMEFFDLPDADVAQNPVAVKF</sequence>
<proteinExistence type="inferred from homology"/>
<evidence type="ECO:0000256" key="1">
    <source>
        <dbReference type="ARBA" id="ARBA00004167"/>
    </source>
</evidence>
<comment type="similarity">
    <text evidence="2">Belongs to the LemA family.</text>
</comment>
<dbReference type="PATRIC" id="fig|1618738.3.peg.633"/>
<evidence type="ECO:0000313" key="6">
    <source>
        <dbReference type="EMBL" id="KKT00033.1"/>
    </source>
</evidence>
<comment type="caution">
    <text evidence="6">The sequence shown here is derived from an EMBL/GenBank/DDBJ whole genome shotgun (WGS) entry which is preliminary data.</text>
</comment>
<reference evidence="6 7" key="1">
    <citation type="journal article" date="2015" name="Nature">
        <title>rRNA introns, odd ribosomes, and small enigmatic genomes across a large radiation of phyla.</title>
        <authorList>
            <person name="Brown C.T."/>
            <person name="Hug L.A."/>
            <person name="Thomas B.C."/>
            <person name="Sharon I."/>
            <person name="Castelle C.J."/>
            <person name="Singh A."/>
            <person name="Wilkins M.J."/>
            <person name="Williams K.H."/>
            <person name="Banfield J.F."/>
        </authorList>
    </citation>
    <scope>NUCLEOTIDE SEQUENCE [LARGE SCALE GENOMIC DNA]</scope>
</reference>
<dbReference type="AlphaFoldDB" id="A0A0G1DR32"/>
<evidence type="ECO:0000256" key="5">
    <source>
        <dbReference type="ARBA" id="ARBA00023136"/>
    </source>
</evidence>
<accession>A0A0G1DR32</accession>
<evidence type="ECO:0000256" key="3">
    <source>
        <dbReference type="ARBA" id="ARBA00022692"/>
    </source>
</evidence>
<evidence type="ECO:0000256" key="2">
    <source>
        <dbReference type="ARBA" id="ARBA00008854"/>
    </source>
</evidence>
<evidence type="ECO:0000256" key="4">
    <source>
        <dbReference type="ARBA" id="ARBA00022989"/>
    </source>
</evidence>